<feature type="region of interest" description="Disordered" evidence="1">
    <location>
        <begin position="1"/>
        <end position="43"/>
    </location>
</feature>
<feature type="compositionally biased region" description="Polar residues" evidence="1">
    <location>
        <begin position="86"/>
        <end position="106"/>
    </location>
</feature>
<dbReference type="PANTHER" id="PTHR21740">
    <property type="entry name" value="NCK-ASSOCIATED PROTEIN 5"/>
    <property type="match status" value="1"/>
</dbReference>
<name>A0AAW2EX26_9HYME</name>
<feature type="region of interest" description="Disordered" evidence="1">
    <location>
        <begin position="742"/>
        <end position="768"/>
    </location>
</feature>
<proteinExistence type="predicted"/>
<feature type="compositionally biased region" description="Polar residues" evidence="1">
    <location>
        <begin position="1037"/>
        <end position="1047"/>
    </location>
</feature>
<keyword evidence="3" id="KW-1185">Reference proteome</keyword>
<accession>A0AAW2EX26</accession>
<feature type="region of interest" description="Disordered" evidence="1">
    <location>
        <begin position="941"/>
        <end position="962"/>
    </location>
</feature>
<feature type="compositionally biased region" description="Basic and acidic residues" evidence="1">
    <location>
        <begin position="107"/>
        <end position="118"/>
    </location>
</feature>
<organism evidence="2 3">
    <name type="scientific">Cardiocondyla obscurior</name>
    <dbReference type="NCBI Taxonomy" id="286306"/>
    <lineage>
        <taxon>Eukaryota</taxon>
        <taxon>Metazoa</taxon>
        <taxon>Ecdysozoa</taxon>
        <taxon>Arthropoda</taxon>
        <taxon>Hexapoda</taxon>
        <taxon>Insecta</taxon>
        <taxon>Pterygota</taxon>
        <taxon>Neoptera</taxon>
        <taxon>Endopterygota</taxon>
        <taxon>Hymenoptera</taxon>
        <taxon>Apocrita</taxon>
        <taxon>Aculeata</taxon>
        <taxon>Formicoidea</taxon>
        <taxon>Formicidae</taxon>
        <taxon>Myrmicinae</taxon>
        <taxon>Cardiocondyla</taxon>
    </lineage>
</organism>
<evidence type="ECO:0008006" key="4">
    <source>
        <dbReference type="Google" id="ProtNLM"/>
    </source>
</evidence>
<feature type="compositionally biased region" description="Basic residues" evidence="1">
    <location>
        <begin position="1"/>
        <end position="13"/>
    </location>
</feature>
<dbReference type="PANTHER" id="PTHR21740:SF8">
    <property type="entry name" value="NCK-ASSOCIATED PROTEIN 5"/>
    <property type="match status" value="1"/>
</dbReference>
<dbReference type="EMBL" id="JADYXP020000016">
    <property type="protein sequence ID" value="KAL0107883.1"/>
    <property type="molecule type" value="Genomic_DNA"/>
</dbReference>
<feature type="region of interest" description="Disordered" evidence="1">
    <location>
        <begin position="83"/>
        <end position="118"/>
    </location>
</feature>
<dbReference type="InterPro" id="IPR026163">
    <property type="entry name" value="Nckap5l"/>
</dbReference>
<evidence type="ECO:0000313" key="3">
    <source>
        <dbReference type="Proteomes" id="UP001430953"/>
    </source>
</evidence>
<feature type="region of interest" description="Disordered" evidence="1">
    <location>
        <begin position="1037"/>
        <end position="1070"/>
    </location>
</feature>
<feature type="region of interest" description="Disordered" evidence="1">
    <location>
        <begin position="153"/>
        <end position="187"/>
    </location>
</feature>
<feature type="region of interest" description="Disordered" evidence="1">
    <location>
        <begin position="382"/>
        <end position="449"/>
    </location>
</feature>
<feature type="region of interest" description="Disordered" evidence="1">
    <location>
        <begin position="646"/>
        <end position="685"/>
    </location>
</feature>
<feature type="compositionally biased region" description="Polar residues" evidence="1">
    <location>
        <begin position="742"/>
        <end position="761"/>
    </location>
</feature>
<dbReference type="Proteomes" id="UP001430953">
    <property type="component" value="Unassembled WGS sequence"/>
</dbReference>
<comment type="caution">
    <text evidence="2">The sequence shown here is derived from an EMBL/GenBank/DDBJ whole genome shotgun (WGS) entry which is preliminary data.</text>
</comment>
<evidence type="ECO:0000256" key="1">
    <source>
        <dbReference type="SAM" id="MobiDB-lite"/>
    </source>
</evidence>
<evidence type="ECO:0000313" key="2">
    <source>
        <dbReference type="EMBL" id="KAL0107883.1"/>
    </source>
</evidence>
<protein>
    <recommendedName>
        <fullName evidence="4">Nck-associated protein 5</fullName>
    </recommendedName>
</protein>
<feature type="compositionally biased region" description="Polar residues" evidence="1">
    <location>
        <begin position="649"/>
        <end position="670"/>
    </location>
</feature>
<reference evidence="2 3" key="1">
    <citation type="submission" date="2023-03" db="EMBL/GenBank/DDBJ databases">
        <title>High recombination rates correlate with genetic variation in Cardiocondyla obscurior ants.</title>
        <authorList>
            <person name="Errbii M."/>
        </authorList>
    </citation>
    <scope>NUCLEOTIDE SEQUENCE [LARGE SCALE GENOMIC DNA]</scope>
    <source>
        <strain evidence="2">Alpha-2009</strain>
        <tissue evidence="2">Whole body</tissue>
    </source>
</reference>
<sequence length="1070" mass="118064">MLGVLKRRWKPSKRASSGRGPDSPLSSDLALDKPRAIPSPRQIHPLYGEKAGLLGYCDTVGNTENFPPAPNIVVEGGRIEFVRPSQDGTTTPRRNTMSRASQTFNEQQEKSDPAKESLEERVQELEQALLAERIAAQRDRATITKLQRQINKREATQRDVERERRQRMEAEARVREATAEAERTRSRVHHLQRELARMEESSRSLLQQKHRAEQLKQEKTALTLSYETRVHQYQAQISKLQLENESMRGQLRGLEAACAGEVHAALVARLATLETEHAALARDADAQRRQYERCLDDVANQGLREEIGALQRRIRELEAQNRALSGLLAQAASPGSPTELIQGILEAAPAALVATLGLDPSWVPLSRPRSLNLQIPVMATTKCRRNRPLAQKPSEEEGSESPESGNRDEGYSTMSSDVQGEGTRQEPSARGLEDLKEATDETEGDVSPDARLVALDVGDPDVLFLPLNLTVGINPRHSYPPTKDLLPYQHVMRSFSDSHLCLKLTTTTNFTPYKLPSPMGSSSLLLVEEEGWDAEYVQQWLRLDDSRSAQQHRDLLELEYDRTELEDWSFSLSTEDLVQNESMWKEQPATTNTPALPAIKEHNLLELEEDANECLWNGASYLADRTGGELVALLMDARATGPWPYASSPGASWSSEEGALENSSKRSSAALSGCSDDPDTPSIGTDFTRDFYRLVKFESTKSLASTSSRSGRPPPDREQALQSVLSFIAEQQMYLAELPNNPVESQNMSHSTEDVSSSKNDSAGETKMTEAEGSFIQENNTGNIIETSSNDELLDQIQVPPLASEERIVSAVSCNGGITYTTVAPSELGAVPEEDEEAATSSTPSTVVSPARATLLVEGRDRTLSFHERATSKDVIDELNRMIRKGEDSNTNNESQVPLEKLDLACCCPTGWVHVERDIDFTDPKARANLLDVMLASSESSSATSSSGSAGSDSGDEPPDYRHLHRLHRYRRQKKASAAQAHRVLRLPSAWGSSRPSIIGRGDDFFVRYGDKEREAVASFDFLDEFVIAATTTTMMAGPSSLGSDSSPFDLDDDAPSADLNSDIMKLSPL</sequence>
<feature type="compositionally biased region" description="Low complexity" evidence="1">
    <location>
        <begin position="941"/>
        <end position="953"/>
    </location>
</feature>
<dbReference type="AlphaFoldDB" id="A0AAW2EX26"/>
<gene>
    <name evidence="2" type="ORF">PUN28_014864</name>
</gene>